<name>A0ACC0C4W9_CATRO</name>
<proteinExistence type="predicted"/>
<gene>
    <name evidence="1" type="ORF">M9H77_01162</name>
</gene>
<organism evidence="1 2">
    <name type="scientific">Catharanthus roseus</name>
    <name type="common">Madagascar periwinkle</name>
    <name type="synonym">Vinca rosea</name>
    <dbReference type="NCBI Taxonomy" id="4058"/>
    <lineage>
        <taxon>Eukaryota</taxon>
        <taxon>Viridiplantae</taxon>
        <taxon>Streptophyta</taxon>
        <taxon>Embryophyta</taxon>
        <taxon>Tracheophyta</taxon>
        <taxon>Spermatophyta</taxon>
        <taxon>Magnoliopsida</taxon>
        <taxon>eudicotyledons</taxon>
        <taxon>Gunneridae</taxon>
        <taxon>Pentapetalae</taxon>
        <taxon>asterids</taxon>
        <taxon>lamiids</taxon>
        <taxon>Gentianales</taxon>
        <taxon>Apocynaceae</taxon>
        <taxon>Rauvolfioideae</taxon>
        <taxon>Vinceae</taxon>
        <taxon>Catharanthinae</taxon>
        <taxon>Catharanthus</taxon>
    </lineage>
</organism>
<evidence type="ECO:0000313" key="1">
    <source>
        <dbReference type="EMBL" id="KAI5679935.1"/>
    </source>
</evidence>
<keyword evidence="2" id="KW-1185">Reference proteome</keyword>
<protein>
    <submittedName>
        <fullName evidence="1">Uncharacterized protein</fullName>
    </submittedName>
</protein>
<dbReference type="Proteomes" id="UP001060085">
    <property type="component" value="Linkage Group LG01"/>
</dbReference>
<accession>A0ACC0C4W9</accession>
<comment type="caution">
    <text evidence="1">The sequence shown here is derived from an EMBL/GenBank/DDBJ whole genome shotgun (WGS) entry which is preliminary data.</text>
</comment>
<sequence>MEEIMQPCEEDQQTMSLEQPETSSVMMAKPVKIEDDVECKSNPLCSTNGGSKSRQHLKEGEKEARKLRRILANRESARQTIRRRQAMFEALSRKAVDLALENDNLKKDKEVAVQEYESLKTTNDCLKAQVAEIMRAEAEIEKKSKLSNSEISTSVTSLPTTTPSCNLASVDPFRWPMPFQPQDASVDQCRMEGGTATPLVPMMQLWRPDSFLGQGSSVLIANPGTLLCVLPFPCFVPFHGLGSAGQPQSSELIANENETSTIHQCSGTAHSSEMLNRESSLPLKVKTQLLDPAGNTSAEEAHQAGFGIPPDDGGEGAGLCHQKMVLMPSPLNCVRPVASVGAFTALDQYETTNAVAAPSTQEQTAESLSQDNQGETVSFHKKEADALSAAEARRRRKEVIKLKSVHVHP</sequence>
<evidence type="ECO:0000313" key="2">
    <source>
        <dbReference type="Proteomes" id="UP001060085"/>
    </source>
</evidence>
<dbReference type="EMBL" id="CM044701">
    <property type="protein sequence ID" value="KAI5679935.1"/>
    <property type="molecule type" value="Genomic_DNA"/>
</dbReference>
<reference evidence="2" key="1">
    <citation type="journal article" date="2023" name="Nat. Plants">
        <title>Single-cell RNA sequencing provides a high-resolution roadmap for understanding the multicellular compartmentation of specialized metabolism.</title>
        <authorList>
            <person name="Sun S."/>
            <person name="Shen X."/>
            <person name="Li Y."/>
            <person name="Li Y."/>
            <person name="Wang S."/>
            <person name="Li R."/>
            <person name="Zhang H."/>
            <person name="Shen G."/>
            <person name="Guo B."/>
            <person name="Wei J."/>
            <person name="Xu J."/>
            <person name="St-Pierre B."/>
            <person name="Chen S."/>
            <person name="Sun C."/>
        </authorList>
    </citation>
    <scope>NUCLEOTIDE SEQUENCE [LARGE SCALE GENOMIC DNA]</scope>
</reference>